<dbReference type="STRING" id="1334629.MFUL124B02_38940"/>
<organism evidence="1 2">
    <name type="scientific">Myxococcus fulvus</name>
    <dbReference type="NCBI Taxonomy" id="33"/>
    <lineage>
        <taxon>Bacteria</taxon>
        <taxon>Pseudomonadati</taxon>
        <taxon>Myxococcota</taxon>
        <taxon>Myxococcia</taxon>
        <taxon>Myxococcales</taxon>
        <taxon>Cystobacterineae</taxon>
        <taxon>Myxococcaceae</taxon>
        <taxon>Myxococcus</taxon>
    </lineage>
</organism>
<evidence type="ECO:0000313" key="1">
    <source>
        <dbReference type="EMBL" id="GEN06871.1"/>
    </source>
</evidence>
<dbReference type="AlphaFoldDB" id="A0A511SY85"/>
<gene>
    <name evidence="1" type="ORF">MFU01_19080</name>
</gene>
<dbReference type="Proteomes" id="UP000321514">
    <property type="component" value="Unassembled WGS sequence"/>
</dbReference>
<name>A0A511SY85_MYXFU</name>
<sequence>MVRALHSGPAMRRLLTVRSLLWLLGLILVAPLATVECVYRYALSRLPELPPSPTQGLSASARLRATWWRDLDSSTRHVQPIGSWTVVHGLMGFTLSRPVCEDEFLPEGFEHALDAASRWLNVLNARTTAPPRGLERIALAIWLTRHWSEEDWRVEAIESRWHASSVKRGVPVFLARSWTQLPVEDLALLMAMEQLSWGADPWCEREQLHAVRDALLRTLHDREGLDEMELATALRAPLFLTVRPLDWGTCGQPALTRVLESRVTTPLPE</sequence>
<evidence type="ECO:0008006" key="3">
    <source>
        <dbReference type="Google" id="ProtNLM"/>
    </source>
</evidence>
<protein>
    <recommendedName>
        <fullName evidence="3">Glycosyl transferase family 51 domain-containing protein</fullName>
    </recommendedName>
</protein>
<proteinExistence type="predicted"/>
<dbReference type="EMBL" id="BJXR01000017">
    <property type="protein sequence ID" value="GEN06871.1"/>
    <property type="molecule type" value="Genomic_DNA"/>
</dbReference>
<evidence type="ECO:0000313" key="2">
    <source>
        <dbReference type="Proteomes" id="UP000321514"/>
    </source>
</evidence>
<reference evidence="1 2" key="1">
    <citation type="submission" date="2019-07" db="EMBL/GenBank/DDBJ databases">
        <title>Whole genome shotgun sequence of Myxococcus fulvus NBRC 100333.</title>
        <authorList>
            <person name="Hosoyama A."/>
            <person name="Uohara A."/>
            <person name="Ohji S."/>
            <person name="Ichikawa N."/>
        </authorList>
    </citation>
    <scope>NUCLEOTIDE SEQUENCE [LARGE SCALE GENOMIC DNA]</scope>
    <source>
        <strain evidence="1 2">NBRC 100333</strain>
    </source>
</reference>
<accession>A0A511SY85</accession>
<comment type="caution">
    <text evidence="1">The sequence shown here is derived from an EMBL/GenBank/DDBJ whole genome shotgun (WGS) entry which is preliminary data.</text>
</comment>